<evidence type="ECO:0000313" key="2">
    <source>
        <dbReference type="Proteomes" id="UP000003866"/>
    </source>
</evidence>
<name>A0AAN3V9R6_ECOLX</name>
<gene>
    <name evidence="1" type="ORF">EC40967_4617</name>
</gene>
<evidence type="ECO:0000313" key="1">
    <source>
        <dbReference type="EMBL" id="EII37292.1"/>
    </source>
</evidence>
<reference evidence="1 2" key="1">
    <citation type="submission" date="2011-12" db="EMBL/GenBank/DDBJ databases">
        <authorList>
            <person name="Brinkac L."/>
            <person name="Radune D."/>
            <person name="Sanka R."/>
            <person name="Selengut J."/>
            <person name="DebRoy C."/>
            <person name="Feng P."/>
            <person name="Fratamico P.M."/>
            <person name="Kapur V."/>
            <person name="Kariyawasam S."/>
            <person name="Losada L."/>
            <person name="Nierman W.C."/>
            <person name="Nelson K."/>
        </authorList>
    </citation>
    <scope>NUCLEOTIDE SEQUENCE [LARGE SCALE GENOMIC DNA]</scope>
    <source>
        <strain evidence="1 2">4.0967</strain>
    </source>
</reference>
<proteinExistence type="predicted"/>
<accession>A0AAN3V9R6</accession>
<dbReference type="EMBL" id="AFAA02000007">
    <property type="protein sequence ID" value="EII37292.1"/>
    <property type="molecule type" value="Genomic_DNA"/>
</dbReference>
<comment type="caution">
    <text evidence="1">The sequence shown here is derived from an EMBL/GenBank/DDBJ whole genome shotgun (WGS) entry which is preliminary data.</text>
</comment>
<dbReference type="AlphaFoldDB" id="A0AAN3V9R6"/>
<protein>
    <submittedName>
        <fullName evidence="1">Uncharacterized protein</fullName>
    </submittedName>
</protein>
<organism evidence="1 2">
    <name type="scientific">Escherichia coli 4.0967</name>
    <dbReference type="NCBI Taxonomy" id="869687"/>
    <lineage>
        <taxon>Bacteria</taxon>
        <taxon>Pseudomonadati</taxon>
        <taxon>Pseudomonadota</taxon>
        <taxon>Gammaproteobacteria</taxon>
        <taxon>Enterobacterales</taxon>
        <taxon>Enterobacteriaceae</taxon>
        <taxon>Escherichia</taxon>
    </lineage>
</organism>
<sequence>MVILLYGDNRRVSKKLPHFFGFLSDNNCRFLVNIYPVRSPASWYE</sequence>
<dbReference type="Proteomes" id="UP000003866">
    <property type="component" value="Unassembled WGS sequence"/>
</dbReference>